<feature type="compositionally biased region" description="Low complexity" evidence="1">
    <location>
        <begin position="1"/>
        <end position="22"/>
    </location>
</feature>
<dbReference type="AlphaFoldDB" id="A0AAE1AM50"/>
<dbReference type="EMBL" id="JAWDGP010001550">
    <property type="protein sequence ID" value="KAK3790264.1"/>
    <property type="molecule type" value="Genomic_DNA"/>
</dbReference>
<keyword evidence="3" id="KW-1185">Reference proteome</keyword>
<dbReference type="Proteomes" id="UP001283361">
    <property type="component" value="Unassembled WGS sequence"/>
</dbReference>
<feature type="region of interest" description="Disordered" evidence="1">
    <location>
        <begin position="1"/>
        <end position="70"/>
    </location>
</feature>
<organism evidence="2 3">
    <name type="scientific">Elysia crispata</name>
    <name type="common">lettuce slug</name>
    <dbReference type="NCBI Taxonomy" id="231223"/>
    <lineage>
        <taxon>Eukaryota</taxon>
        <taxon>Metazoa</taxon>
        <taxon>Spiralia</taxon>
        <taxon>Lophotrochozoa</taxon>
        <taxon>Mollusca</taxon>
        <taxon>Gastropoda</taxon>
        <taxon>Heterobranchia</taxon>
        <taxon>Euthyneura</taxon>
        <taxon>Panpulmonata</taxon>
        <taxon>Sacoglossa</taxon>
        <taxon>Placobranchoidea</taxon>
        <taxon>Plakobranchidae</taxon>
        <taxon>Elysia</taxon>
    </lineage>
</organism>
<accession>A0AAE1AM50</accession>
<name>A0AAE1AM50_9GAST</name>
<reference evidence="2" key="1">
    <citation type="journal article" date="2023" name="G3 (Bethesda)">
        <title>A reference genome for the long-term kleptoplast-retaining sea slug Elysia crispata morphotype clarki.</title>
        <authorList>
            <person name="Eastman K.E."/>
            <person name="Pendleton A.L."/>
            <person name="Shaikh M.A."/>
            <person name="Suttiyut T."/>
            <person name="Ogas R."/>
            <person name="Tomko P."/>
            <person name="Gavelis G."/>
            <person name="Widhalm J.R."/>
            <person name="Wisecaver J.H."/>
        </authorList>
    </citation>
    <scope>NUCLEOTIDE SEQUENCE</scope>
    <source>
        <strain evidence="2">ECLA1</strain>
    </source>
</reference>
<sequence>MASPVSSPTSSFSSSGVLSTSSIRPSNLLHPDSVLVTDESAEGATGGHSGDSSLVKKGAGDDEEEEEITETKIIGVTETGVIRKRSFKRKLTKEERDKRGYGNDRAEYDKIAERVMSERFISSAMEGLRDRGKMLAFMHGDCLALLDKWEQKRQARMLRRQNQDRDFLTVVAATILLPDNFVE</sequence>
<protein>
    <submittedName>
        <fullName evidence="2">Uncharacterized protein</fullName>
    </submittedName>
</protein>
<comment type="caution">
    <text evidence="2">The sequence shown here is derived from an EMBL/GenBank/DDBJ whole genome shotgun (WGS) entry which is preliminary data.</text>
</comment>
<evidence type="ECO:0000313" key="3">
    <source>
        <dbReference type="Proteomes" id="UP001283361"/>
    </source>
</evidence>
<evidence type="ECO:0000313" key="2">
    <source>
        <dbReference type="EMBL" id="KAK3790264.1"/>
    </source>
</evidence>
<proteinExistence type="predicted"/>
<gene>
    <name evidence="2" type="ORF">RRG08_034827</name>
</gene>
<evidence type="ECO:0000256" key="1">
    <source>
        <dbReference type="SAM" id="MobiDB-lite"/>
    </source>
</evidence>